<dbReference type="AlphaFoldDB" id="A0A512DU73"/>
<reference evidence="2 3" key="1">
    <citation type="submission" date="2019-07" db="EMBL/GenBank/DDBJ databases">
        <title>Whole genome shotgun sequence of Skermanella aerolata NBRC 106429.</title>
        <authorList>
            <person name="Hosoyama A."/>
            <person name="Uohara A."/>
            <person name="Ohji S."/>
            <person name="Ichikawa N."/>
        </authorList>
    </citation>
    <scope>NUCLEOTIDE SEQUENCE [LARGE SCALE GENOMIC DNA]</scope>
    <source>
        <strain evidence="2 3">NBRC 106429</strain>
    </source>
</reference>
<protein>
    <submittedName>
        <fullName evidence="2">Uncharacterized protein</fullName>
    </submittedName>
</protein>
<evidence type="ECO:0000313" key="3">
    <source>
        <dbReference type="Proteomes" id="UP000321523"/>
    </source>
</evidence>
<evidence type="ECO:0000313" key="2">
    <source>
        <dbReference type="EMBL" id="GEO40021.1"/>
    </source>
</evidence>
<organism evidence="2 3">
    <name type="scientific">Skermanella aerolata</name>
    <dbReference type="NCBI Taxonomy" id="393310"/>
    <lineage>
        <taxon>Bacteria</taxon>
        <taxon>Pseudomonadati</taxon>
        <taxon>Pseudomonadota</taxon>
        <taxon>Alphaproteobacteria</taxon>
        <taxon>Rhodospirillales</taxon>
        <taxon>Azospirillaceae</taxon>
        <taxon>Skermanella</taxon>
    </lineage>
</organism>
<keyword evidence="1" id="KW-0472">Membrane</keyword>
<keyword evidence="1" id="KW-0812">Transmembrane</keyword>
<accession>A0A512DU73</accession>
<comment type="caution">
    <text evidence="2">The sequence shown here is derived from an EMBL/GenBank/DDBJ whole genome shotgun (WGS) entry which is preliminary data.</text>
</comment>
<gene>
    <name evidence="2" type="ORF">SAE02_41690</name>
</gene>
<dbReference type="EMBL" id="BJYZ01000019">
    <property type="protein sequence ID" value="GEO40021.1"/>
    <property type="molecule type" value="Genomic_DNA"/>
</dbReference>
<dbReference type="Proteomes" id="UP000321523">
    <property type="component" value="Unassembled WGS sequence"/>
</dbReference>
<proteinExistence type="predicted"/>
<evidence type="ECO:0000256" key="1">
    <source>
        <dbReference type="SAM" id="Phobius"/>
    </source>
</evidence>
<keyword evidence="1" id="KW-1133">Transmembrane helix</keyword>
<feature type="transmembrane region" description="Helical" evidence="1">
    <location>
        <begin position="16"/>
        <end position="34"/>
    </location>
</feature>
<name>A0A512DU73_9PROT</name>
<keyword evidence="3" id="KW-1185">Reference proteome</keyword>
<sequence length="41" mass="4408">MLAGVSHFGHNTSENAIRIQITGALIAFVLLWLAKASQNTI</sequence>